<gene>
    <name evidence="2" type="ORF">TNIN_495781</name>
</gene>
<comment type="caution">
    <text evidence="2">The sequence shown here is derived from an EMBL/GenBank/DDBJ whole genome shotgun (WGS) entry which is preliminary data.</text>
</comment>
<protein>
    <submittedName>
        <fullName evidence="2">Uncharacterized protein</fullName>
    </submittedName>
</protein>
<reference evidence="2" key="1">
    <citation type="submission" date="2020-08" db="EMBL/GenBank/DDBJ databases">
        <title>Multicomponent nature underlies the extraordinary mechanical properties of spider dragline silk.</title>
        <authorList>
            <person name="Kono N."/>
            <person name="Nakamura H."/>
            <person name="Mori M."/>
            <person name="Yoshida Y."/>
            <person name="Ohtoshi R."/>
            <person name="Malay A.D."/>
            <person name="Moran D.A.P."/>
            <person name="Tomita M."/>
            <person name="Numata K."/>
            <person name="Arakawa K."/>
        </authorList>
    </citation>
    <scope>NUCLEOTIDE SEQUENCE</scope>
</reference>
<evidence type="ECO:0000313" key="3">
    <source>
        <dbReference type="Proteomes" id="UP000886998"/>
    </source>
</evidence>
<proteinExistence type="predicted"/>
<feature type="region of interest" description="Disordered" evidence="1">
    <location>
        <begin position="61"/>
        <end position="83"/>
    </location>
</feature>
<keyword evidence="3" id="KW-1185">Reference proteome</keyword>
<sequence>MSPNFPKDHKCVRIRKMCTISALKSPRQPWNDAWGLAGTTRVLPKNGDDFRFGLGREMNLGTPFPPSEGLSMGGKIRHHLPGS</sequence>
<dbReference type="Proteomes" id="UP000886998">
    <property type="component" value="Unassembled WGS sequence"/>
</dbReference>
<evidence type="ECO:0000256" key="1">
    <source>
        <dbReference type="SAM" id="MobiDB-lite"/>
    </source>
</evidence>
<organism evidence="2 3">
    <name type="scientific">Trichonephila inaurata madagascariensis</name>
    <dbReference type="NCBI Taxonomy" id="2747483"/>
    <lineage>
        <taxon>Eukaryota</taxon>
        <taxon>Metazoa</taxon>
        <taxon>Ecdysozoa</taxon>
        <taxon>Arthropoda</taxon>
        <taxon>Chelicerata</taxon>
        <taxon>Arachnida</taxon>
        <taxon>Araneae</taxon>
        <taxon>Araneomorphae</taxon>
        <taxon>Entelegynae</taxon>
        <taxon>Araneoidea</taxon>
        <taxon>Nephilidae</taxon>
        <taxon>Trichonephila</taxon>
        <taxon>Trichonephila inaurata</taxon>
    </lineage>
</organism>
<dbReference type="AlphaFoldDB" id="A0A8X6XP77"/>
<evidence type="ECO:0000313" key="2">
    <source>
        <dbReference type="EMBL" id="GFY56919.1"/>
    </source>
</evidence>
<name>A0A8X6XP77_9ARAC</name>
<dbReference type="EMBL" id="BMAV01011208">
    <property type="protein sequence ID" value="GFY56919.1"/>
    <property type="molecule type" value="Genomic_DNA"/>
</dbReference>
<accession>A0A8X6XP77</accession>